<dbReference type="AlphaFoldDB" id="A0A8H7UYV4"/>
<evidence type="ECO:0000259" key="5">
    <source>
        <dbReference type="PROSITE" id="PS51469"/>
    </source>
</evidence>
<evidence type="ECO:0000256" key="2">
    <source>
        <dbReference type="ARBA" id="ARBA00022692"/>
    </source>
</evidence>
<dbReference type="Proteomes" id="UP000603453">
    <property type="component" value="Unassembled WGS sequence"/>
</dbReference>
<evidence type="ECO:0000256" key="1">
    <source>
        <dbReference type="ARBA" id="ARBA00004370"/>
    </source>
</evidence>
<dbReference type="SUPFAM" id="SSF49785">
    <property type="entry name" value="Galactose-binding domain-like"/>
    <property type="match status" value="1"/>
</dbReference>
<dbReference type="GO" id="GO:0005635">
    <property type="term" value="C:nuclear envelope"/>
    <property type="evidence" value="ECO:0007669"/>
    <property type="project" value="UniProtKB-ARBA"/>
</dbReference>
<dbReference type="OrthoDB" id="342281at2759"/>
<protein>
    <recommendedName>
        <fullName evidence="5">SUN domain-containing protein</fullName>
    </recommendedName>
</protein>
<dbReference type="Gene3D" id="2.60.120.260">
    <property type="entry name" value="Galactose-binding domain-like"/>
    <property type="match status" value="1"/>
</dbReference>
<dbReference type="InterPro" id="IPR045119">
    <property type="entry name" value="SUN1-5"/>
</dbReference>
<reference evidence="6" key="1">
    <citation type="submission" date="2020-12" db="EMBL/GenBank/DDBJ databases">
        <title>Metabolic potential, ecology and presence of endohyphal bacteria is reflected in genomic diversity of Mucoromycotina.</title>
        <authorList>
            <person name="Muszewska A."/>
            <person name="Okrasinska A."/>
            <person name="Steczkiewicz K."/>
            <person name="Drgas O."/>
            <person name="Orlowska M."/>
            <person name="Perlinska-Lenart U."/>
            <person name="Aleksandrzak-Piekarczyk T."/>
            <person name="Szatraj K."/>
            <person name="Zielenkiewicz U."/>
            <person name="Pilsyk S."/>
            <person name="Malc E."/>
            <person name="Mieczkowski P."/>
            <person name="Kruszewska J.S."/>
            <person name="Biernat P."/>
            <person name="Pawlowska J."/>
        </authorList>
    </citation>
    <scope>NUCLEOTIDE SEQUENCE</scope>
    <source>
        <strain evidence="6">WA0000017839</strain>
    </source>
</reference>
<keyword evidence="3" id="KW-1133">Transmembrane helix</keyword>
<organism evidence="6 7">
    <name type="scientific">Mucor saturninus</name>
    <dbReference type="NCBI Taxonomy" id="64648"/>
    <lineage>
        <taxon>Eukaryota</taxon>
        <taxon>Fungi</taxon>
        <taxon>Fungi incertae sedis</taxon>
        <taxon>Mucoromycota</taxon>
        <taxon>Mucoromycotina</taxon>
        <taxon>Mucoromycetes</taxon>
        <taxon>Mucorales</taxon>
        <taxon>Mucorineae</taxon>
        <taxon>Mucoraceae</taxon>
        <taxon>Mucor</taxon>
    </lineage>
</organism>
<gene>
    <name evidence="6" type="ORF">INT47_001386</name>
</gene>
<proteinExistence type="predicted"/>
<dbReference type="EMBL" id="JAEPRD010000078">
    <property type="protein sequence ID" value="KAG2200855.1"/>
    <property type="molecule type" value="Genomic_DNA"/>
</dbReference>
<evidence type="ECO:0000256" key="4">
    <source>
        <dbReference type="ARBA" id="ARBA00023136"/>
    </source>
</evidence>
<evidence type="ECO:0000313" key="6">
    <source>
        <dbReference type="EMBL" id="KAG2200855.1"/>
    </source>
</evidence>
<comment type="subcellular location">
    <subcellularLocation>
        <location evidence="1">Membrane</location>
    </subcellularLocation>
</comment>
<dbReference type="GO" id="GO:0016020">
    <property type="term" value="C:membrane"/>
    <property type="evidence" value="ECO:0007669"/>
    <property type="project" value="UniProtKB-SubCell"/>
</dbReference>
<name>A0A8H7UYV4_9FUNG</name>
<dbReference type="PROSITE" id="PS51469">
    <property type="entry name" value="SUN"/>
    <property type="match status" value="1"/>
</dbReference>
<feature type="domain" description="SUN" evidence="5">
    <location>
        <begin position="15"/>
        <end position="179"/>
    </location>
</feature>
<evidence type="ECO:0000256" key="3">
    <source>
        <dbReference type="ARBA" id="ARBA00022989"/>
    </source>
</evidence>
<dbReference type="PANTHER" id="PTHR12911:SF8">
    <property type="entry name" value="KLAROID PROTEIN-RELATED"/>
    <property type="match status" value="1"/>
</dbReference>
<dbReference type="InterPro" id="IPR008979">
    <property type="entry name" value="Galactose-bd-like_sf"/>
</dbReference>
<dbReference type="InterPro" id="IPR012919">
    <property type="entry name" value="SUN_dom"/>
</dbReference>
<sequence length="183" mass="21105">MENVQKSIDKAIATYHQDDLNRADFAFMFRGGQIIDHSPGYDRSLLQQLFNKNQVQAVIQPGRYVGKCWSMRGSSGSITIRLSEIVQIDSMTIEYPSMQVILSMKNAPKDILVYGSLFTDHWRWIGQVQYDVQGPSIQTFPIANQDAFYFRKVRLEIMSNWGDPTHTDIYRIRIHGKPMLSAR</sequence>
<keyword evidence="4" id="KW-0472">Membrane</keyword>
<keyword evidence="7" id="KW-1185">Reference proteome</keyword>
<accession>A0A8H7UYV4</accession>
<dbReference type="Pfam" id="PF07738">
    <property type="entry name" value="Sad1_UNC"/>
    <property type="match status" value="1"/>
</dbReference>
<dbReference type="PANTHER" id="PTHR12911">
    <property type="entry name" value="SAD1/UNC-84-LIKE PROTEIN-RELATED"/>
    <property type="match status" value="1"/>
</dbReference>
<evidence type="ECO:0000313" key="7">
    <source>
        <dbReference type="Proteomes" id="UP000603453"/>
    </source>
</evidence>
<keyword evidence="2" id="KW-0812">Transmembrane</keyword>
<dbReference type="GO" id="GO:0043495">
    <property type="term" value="F:protein-membrane adaptor activity"/>
    <property type="evidence" value="ECO:0007669"/>
    <property type="project" value="TreeGrafter"/>
</dbReference>
<comment type="caution">
    <text evidence="6">The sequence shown here is derived from an EMBL/GenBank/DDBJ whole genome shotgun (WGS) entry which is preliminary data.</text>
</comment>